<dbReference type="InterPro" id="IPR016032">
    <property type="entry name" value="Sig_transdc_resp-reg_C-effctor"/>
</dbReference>
<dbReference type="GO" id="GO:0005524">
    <property type="term" value="F:ATP binding"/>
    <property type="evidence" value="ECO:0007669"/>
    <property type="project" value="UniProtKB-KW"/>
</dbReference>
<dbReference type="SMART" id="SM00421">
    <property type="entry name" value="HTH_LUXR"/>
    <property type="match status" value="1"/>
</dbReference>
<dbReference type="AlphaFoldDB" id="A0A1I6F5W9"/>
<evidence type="ECO:0000313" key="4">
    <source>
        <dbReference type="EMBL" id="SFR25439.1"/>
    </source>
</evidence>
<dbReference type="SUPFAM" id="SSF52540">
    <property type="entry name" value="P-loop containing nucleoside triphosphate hydrolases"/>
    <property type="match status" value="1"/>
</dbReference>
<dbReference type="SUPFAM" id="SSF46894">
    <property type="entry name" value="C-terminal effector domain of the bipartite response regulators"/>
    <property type="match status" value="1"/>
</dbReference>
<dbReference type="Gene3D" id="1.10.10.10">
    <property type="entry name" value="Winged helix-like DNA-binding domain superfamily/Winged helix DNA-binding domain"/>
    <property type="match status" value="1"/>
</dbReference>
<proteinExistence type="predicted"/>
<dbReference type="PROSITE" id="PS50043">
    <property type="entry name" value="HTH_LUXR_2"/>
    <property type="match status" value="1"/>
</dbReference>
<dbReference type="CDD" id="cd06170">
    <property type="entry name" value="LuxR_C_like"/>
    <property type="match status" value="1"/>
</dbReference>
<dbReference type="Proteomes" id="UP000198583">
    <property type="component" value="Unassembled WGS sequence"/>
</dbReference>
<dbReference type="InterPro" id="IPR027417">
    <property type="entry name" value="P-loop_NTPase"/>
</dbReference>
<keyword evidence="1" id="KW-0547">Nucleotide-binding</keyword>
<dbReference type="Pfam" id="PF00196">
    <property type="entry name" value="GerE"/>
    <property type="match status" value="1"/>
</dbReference>
<evidence type="ECO:0000259" key="3">
    <source>
        <dbReference type="PROSITE" id="PS50043"/>
    </source>
</evidence>
<dbReference type="PANTHER" id="PTHR16305:SF28">
    <property type="entry name" value="GUANYLATE CYCLASE DOMAIN-CONTAINING PROTEIN"/>
    <property type="match status" value="1"/>
</dbReference>
<dbReference type="GO" id="GO:0003677">
    <property type="term" value="F:DNA binding"/>
    <property type="evidence" value="ECO:0007669"/>
    <property type="project" value="InterPro"/>
</dbReference>
<keyword evidence="2" id="KW-0067">ATP-binding</keyword>
<sequence length="750" mass="82294">MGREQQRALIERTRPKSVVIAGPAGVGKTRLAREVLPDAEWIRATKASAAIPFGAMSHLLPDDARDRTDVLRRIAEHLEQDLVVDDAHLLDDASAAAVFHLVTRGKTFALLTTRASEPCPDAITALWKDGHAERIELGPLSEEDTGRILDTFDLDAASRHRLVQMSAGNPLLLKELITAKALIRKQGVWRWNGVKATPRLTEVIATRLNADENQRRLLEVVACAEPVSTETLERLARTNDIAEAERKGLIHTTNGLSRLGHPLYGEVLRETMPPARLKQICGALADTDQRDALRAGLWRLHSGRPADPRLMVEAARQAMDRFDLALAERFARAANGGWEADHVLAEILSHGGRYEESLQALPYAPTKDDERVRWAVTRSDVLYWGLGDPQAATDVLDTVEDPATAASKAWVLLFDGRCEEAVTAALPVLRTTNPQALCWAAAAAAAAAGFTGDPDQAREIHAIGLRTAREHRDDVPWGYVQVGFGYGLGLLAQGRLNEAWDLADREYRTAAKQEADAPLGAWAGLRGATAKARGDLRTAITSLRESLILLAGFDTFRLAAPCLAELAGAYALQGRAKQAERLIVRADREASRLFTTSIKLNQAWTQATRDTRRAAKTARAAADQEHLKPLKAWALYDAFRLGDHSVRRQLEELADDPVRHAFALAAGKDPRAGHLFQEHGMFRHAEELGRNTLLTPRERDIAKLATRNLTSRQIAAQLGLSVRTVDNTLGRAYLKLGINNRADLKAALQA</sequence>
<evidence type="ECO:0000256" key="2">
    <source>
        <dbReference type="ARBA" id="ARBA00022840"/>
    </source>
</evidence>
<dbReference type="GO" id="GO:0005737">
    <property type="term" value="C:cytoplasm"/>
    <property type="evidence" value="ECO:0007669"/>
    <property type="project" value="TreeGrafter"/>
</dbReference>
<feature type="domain" description="HTH luxR-type" evidence="3">
    <location>
        <begin position="687"/>
        <end position="750"/>
    </location>
</feature>
<dbReference type="STRING" id="84724.SAMN04488564_108399"/>
<evidence type="ECO:0000313" key="5">
    <source>
        <dbReference type="Proteomes" id="UP000198583"/>
    </source>
</evidence>
<dbReference type="EMBL" id="FOYL01000008">
    <property type="protein sequence ID" value="SFR25439.1"/>
    <property type="molecule type" value="Genomic_DNA"/>
</dbReference>
<dbReference type="Gene3D" id="3.40.50.300">
    <property type="entry name" value="P-loop containing nucleotide triphosphate hydrolases"/>
    <property type="match status" value="1"/>
</dbReference>
<accession>A0A1I6F5W9</accession>
<gene>
    <name evidence="4" type="ORF">SAMN04488564_108399</name>
</gene>
<dbReference type="InterPro" id="IPR000792">
    <property type="entry name" value="Tscrpt_reg_LuxR_C"/>
</dbReference>
<dbReference type="PANTHER" id="PTHR16305">
    <property type="entry name" value="TESTICULAR SOLUBLE ADENYLYL CYCLASE"/>
    <property type="match status" value="1"/>
</dbReference>
<name>A0A1I6F5W9_9PSEU</name>
<keyword evidence="5" id="KW-1185">Reference proteome</keyword>
<organism evidence="4 5">
    <name type="scientific">Lentzea waywayandensis</name>
    <dbReference type="NCBI Taxonomy" id="84724"/>
    <lineage>
        <taxon>Bacteria</taxon>
        <taxon>Bacillati</taxon>
        <taxon>Actinomycetota</taxon>
        <taxon>Actinomycetes</taxon>
        <taxon>Pseudonocardiales</taxon>
        <taxon>Pseudonocardiaceae</taxon>
        <taxon>Lentzea</taxon>
    </lineage>
</organism>
<evidence type="ECO:0000256" key="1">
    <source>
        <dbReference type="ARBA" id="ARBA00022741"/>
    </source>
</evidence>
<dbReference type="InterPro" id="IPR036388">
    <property type="entry name" value="WH-like_DNA-bd_sf"/>
</dbReference>
<dbReference type="GO" id="GO:0006355">
    <property type="term" value="P:regulation of DNA-templated transcription"/>
    <property type="evidence" value="ECO:0007669"/>
    <property type="project" value="InterPro"/>
</dbReference>
<dbReference type="GO" id="GO:0004016">
    <property type="term" value="F:adenylate cyclase activity"/>
    <property type="evidence" value="ECO:0007669"/>
    <property type="project" value="TreeGrafter"/>
</dbReference>
<reference evidence="5" key="1">
    <citation type="submission" date="2016-10" db="EMBL/GenBank/DDBJ databases">
        <authorList>
            <person name="Varghese N."/>
            <person name="Submissions S."/>
        </authorList>
    </citation>
    <scope>NUCLEOTIDE SEQUENCE [LARGE SCALE GENOMIC DNA]</scope>
    <source>
        <strain evidence="5">DSM 44232</strain>
    </source>
</reference>
<protein>
    <submittedName>
        <fullName evidence="4">Regulatory protein, luxR family</fullName>
    </submittedName>
</protein>